<keyword evidence="3" id="KW-1185">Reference proteome</keyword>
<accession>A0A2T7EYR8</accession>
<sequence>MWGHGSPGPALRSPQRPAARWLPSPSPDGRRRRRTSRGRDGRARRSPSRRWQLAPRIPSGWRGESGGGVEGPVSRRARDRWGDFKTGCVHGSPLPAAAHARPVAAGRRPTGKRPEQTRSRRRPP</sequence>
<protein>
    <submittedName>
        <fullName evidence="2">Uncharacterized protein</fullName>
    </submittedName>
</protein>
<reference evidence="2 3" key="1">
    <citation type="submission" date="2018-04" db="EMBL/GenBank/DDBJ databases">
        <title>WGS assembly of Panicum hallii var. hallii HAL2.</title>
        <authorList>
            <person name="Lovell J."/>
            <person name="Jenkins J."/>
            <person name="Lowry D."/>
            <person name="Mamidi S."/>
            <person name="Sreedasyam A."/>
            <person name="Weng X."/>
            <person name="Barry K."/>
            <person name="Bonette J."/>
            <person name="Campitelli B."/>
            <person name="Daum C."/>
            <person name="Gordon S."/>
            <person name="Gould B."/>
            <person name="Lipzen A."/>
            <person name="MacQueen A."/>
            <person name="Palacio-Mejia J."/>
            <person name="Plott C."/>
            <person name="Shakirov E."/>
            <person name="Shu S."/>
            <person name="Yoshinaga Y."/>
            <person name="Zane M."/>
            <person name="Rokhsar D."/>
            <person name="Grimwood J."/>
            <person name="Schmutz J."/>
            <person name="Juenger T."/>
        </authorList>
    </citation>
    <scope>NUCLEOTIDE SEQUENCE [LARGE SCALE GENOMIC DNA]</scope>
    <source>
        <strain evidence="3">cv. HAL2</strain>
    </source>
</reference>
<dbReference type="Gramene" id="PUZ72977">
    <property type="protein sequence ID" value="PUZ72977"/>
    <property type="gene ID" value="GQ55_2G438400"/>
</dbReference>
<organism evidence="2 3">
    <name type="scientific">Panicum hallii var. hallii</name>
    <dbReference type="NCBI Taxonomy" id="1504633"/>
    <lineage>
        <taxon>Eukaryota</taxon>
        <taxon>Viridiplantae</taxon>
        <taxon>Streptophyta</taxon>
        <taxon>Embryophyta</taxon>
        <taxon>Tracheophyta</taxon>
        <taxon>Spermatophyta</taxon>
        <taxon>Magnoliopsida</taxon>
        <taxon>Liliopsida</taxon>
        <taxon>Poales</taxon>
        <taxon>Poaceae</taxon>
        <taxon>PACMAD clade</taxon>
        <taxon>Panicoideae</taxon>
        <taxon>Panicodae</taxon>
        <taxon>Paniceae</taxon>
        <taxon>Panicinae</taxon>
        <taxon>Panicum</taxon>
        <taxon>Panicum sect. Panicum</taxon>
    </lineage>
</organism>
<evidence type="ECO:0000313" key="2">
    <source>
        <dbReference type="EMBL" id="PUZ72977.1"/>
    </source>
</evidence>
<feature type="region of interest" description="Disordered" evidence="1">
    <location>
        <begin position="1"/>
        <end position="124"/>
    </location>
</feature>
<name>A0A2T7EYR8_9POAL</name>
<dbReference type="EMBL" id="CM009750">
    <property type="protein sequence ID" value="PUZ72977.1"/>
    <property type="molecule type" value="Genomic_DNA"/>
</dbReference>
<proteinExistence type="predicted"/>
<evidence type="ECO:0000313" key="3">
    <source>
        <dbReference type="Proteomes" id="UP000244336"/>
    </source>
</evidence>
<evidence type="ECO:0000256" key="1">
    <source>
        <dbReference type="SAM" id="MobiDB-lite"/>
    </source>
</evidence>
<gene>
    <name evidence="2" type="ORF">GQ55_2G438400</name>
</gene>
<dbReference type="AlphaFoldDB" id="A0A2T7EYR8"/>
<dbReference type="Proteomes" id="UP000244336">
    <property type="component" value="Chromosome 2"/>
</dbReference>
<feature type="compositionally biased region" description="Low complexity" evidence="1">
    <location>
        <begin position="95"/>
        <end position="108"/>
    </location>
</feature>